<feature type="chain" id="PRO_5042295504" description="Serine aminopeptidase S33 domain-containing protein" evidence="1">
    <location>
        <begin position="28"/>
        <end position="353"/>
    </location>
</feature>
<dbReference type="InterPro" id="IPR029058">
    <property type="entry name" value="AB_hydrolase_fold"/>
</dbReference>
<keyword evidence="1" id="KW-0732">Signal</keyword>
<dbReference type="RefSeq" id="WP_253767510.1">
    <property type="nucleotide sequence ID" value="NZ_JAMTCK010000002.1"/>
</dbReference>
<protein>
    <recommendedName>
        <fullName evidence="2">Serine aminopeptidase S33 domain-containing protein</fullName>
    </recommendedName>
</protein>
<dbReference type="PANTHER" id="PTHR43265">
    <property type="entry name" value="ESTERASE ESTD"/>
    <property type="match status" value="1"/>
</dbReference>
<dbReference type="PANTHER" id="PTHR43265:SF1">
    <property type="entry name" value="ESTERASE ESTD"/>
    <property type="match status" value="1"/>
</dbReference>
<evidence type="ECO:0000313" key="3">
    <source>
        <dbReference type="EMBL" id="MCP2164144.1"/>
    </source>
</evidence>
<comment type="caution">
    <text evidence="3">The sequence shown here is derived from an EMBL/GenBank/DDBJ whole genome shotgun (WGS) entry which is preliminary data.</text>
</comment>
<keyword evidence="4" id="KW-1185">Reference proteome</keyword>
<accession>A0AAE3GBP7</accession>
<reference evidence="3" key="1">
    <citation type="submission" date="2022-06" db="EMBL/GenBank/DDBJ databases">
        <title>Genomic Encyclopedia of Archaeal and Bacterial Type Strains, Phase II (KMG-II): from individual species to whole genera.</title>
        <authorList>
            <person name="Goeker M."/>
        </authorList>
    </citation>
    <scope>NUCLEOTIDE SEQUENCE</scope>
    <source>
        <strain evidence="3">DSM 43935</strain>
    </source>
</reference>
<dbReference type="InterPro" id="IPR022742">
    <property type="entry name" value="Hydrolase_4"/>
</dbReference>
<dbReference type="Pfam" id="PF12146">
    <property type="entry name" value="Hydrolase_4"/>
    <property type="match status" value="1"/>
</dbReference>
<evidence type="ECO:0000256" key="1">
    <source>
        <dbReference type="SAM" id="SignalP"/>
    </source>
</evidence>
<dbReference type="EMBL" id="JAMTCK010000002">
    <property type="protein sequence ID" value="MCP2164144.1"/>
    <property type="molecule type" value="Genomic_DNA"/>
</dbReference>
<feature type="domain" description="Serine aminopeptidase S33" evidence="2">
    <location>
        <begin position="93"/>
        <end position="185"/>
    </location>
</feature>
<dbReference type="Proteomes" id="UP001206128">
    <property type="component" value="Unassembled WGS sequence"/>
</dbReference>
<dbReference type="AlphaFoldDB" id="A0AAE3GBP7"/>
<name>A0AAE3GBP7_9PSEU</name>
<feature type="signal peptide" evidence="1">
    <location>
        <begin position="1"/>
        <end position="27"/>
    </location>
</feature>
<dbReference type="Gene3D" id="3.40.50.1820">
    <property type="entry name" value="alpha/beta hydrolase"/>
    <property type="match status" value="1"/>
</dbReference>
<evidence type="ECO:0000313" key="4">
    <source>
        <dbReference type="Proteomes" id="UP001206128"/>
    </source>
</evidence>
<dbReference type="SUPFAM" id="SSF53474">
    <property type="entry name" value="alpha/beta-Hydrolases"/>
    <property type="match status" value="1"/>
</dbReference>
<gene>
    <name evidence="3" type="ORF">LX83_000984</name>
</gene>
<organism evidence="3 4">
    <name type="scientific">Goodfellowiella coeruleoviolacea</name>
    <dbReference type="NCBI Taxonomy" id="334858"/>
    <lineage>
        <taxon>Bacteria</taxon>
        <taxon>Bacillati</taxon>
        <taxon>Actinomycetota</taxon>
        <taxon>Actinomycetes</taxon>
        <taxon>Pseudonocardiales</taxon>
        <taxon>Pseudonocardiaceae</taxon>
        <taxon>Goodfellowiella</taxon>
    </lineage>
</organism>
<proteinExistence type="predicted"/>
<dbReference type="GO" id="GO:0052689">
    <property type="term" value="F:carboxylic ester hydrolase activity"/>
    <property type="evidence" value="ECO:0007669"/>
    <property type="project" value="TreeGrafter"/>
</dbReference>
<evidence type="ECO:0000259" key="2">
    <source>
        <dbReference type="Pfam" id="PF12146"/>
    </source>
</evidence>
<dbReference type="InterPro" id="IPR053145">
    <property type="entry name" value="AB_hydrolase_Est10"/>
</dbReference>
<sequence>MRWRARAAAGVLAVLAIGAGGVVPAEAAPAAVPATDREVRFDADGTTTYGTVHVPAHRPGARLAAALLLPGSGPTDRNGNEPPALTPDTLRLIAEELGEDGVMTLRFDKYGTGQTGLGRFADDPGRIDMDAFTRQAVAAYDTLRAQPETDARALLVVGHSEGGLHALLLADRVAQRPAGLALLAPQDIRLLDMVDYQLARQLDQDVALGVITEEQARTSKAAITRAIADFRAERPVDLTGIVPQLALFLGQLFGPIARFTRTDDAIYPPDVARRVQRGTRVTVTCGTADVNVPCATTPPLLGALTLAGTSGPGLRVLPGLDHFFHPAGTSINDQVLAESAQRALHEFARPWRR</sequence>